<proteinExistence type="predicted"/>
<dbReference type="PANTHER" id="PTHR36848:SF2">
    <property type="entry name" value="SECRETED PROTEIN"/>
    <property type="match status" value="1"/>
</dbReference>
<protein>
    <submittedName>
        <fullName evidence="2">Alpha-L-rhamnosidase-like protein</fullName>
    </submittedName>
</protein>
<dbReference type="RefSeq" id="WP_148906992.1">
    <property type="nucleotide sequence ID" value="NZ_VNHX01000001.1"/>
</dbReference>
<dbReference type="InterPro" id="IPR008979">
    <property type="entry name" value="Galactose-bd-like_sf"/>
</dbReference>
<gene>
    <name evidence="2" type="ORF">BC792_10164</name>
</gene>
<sequence length="917" mass="103803">MKNILKRRYWITLCCLLIQTSLWAQGPWPEVTKEMKPWTRWWWLGSAVDKANIQRELTLFESAGFGGVEITPIYGAKGYEHRYISFLSPEWMDMLSFTVERANGLGMGVDMNLGTGWPFGGPQVDEEYAATKFFLDEILLRKGEVLGFPLTVSDAKQSYSKLQALRAFKANGEEIDLDSYLDAPRGTSWTAPEEVRVVALFTGRTRQKVKRAAPGGEGFTLDHLGARSVQHYLSRFQHAFQGRSVQIRSFFNDSYEVYGANWTDDFLTIFERKKGYRLQDHLLDFAGKSGNKDKESRIKSDYREVVSAVLQQNFLRPFTGFARKYGAMSRNQAHGSPGNLIDLYASTDIAECETFGSSLFGIPNLRRDSADVRNVDPDPMMFKFASSATHTSGKKYTSSETFTWLTEHFKTSLSQAKPEVEQLFLAGVNHVFYHGTTYSPADVPYPGWLFYASVNFTTNNSFWPHLSGLNNYVTRVQSILQTAGPDNELLVYWPIYDIWHDTDGAFKQLSVHHVDKWLHPTAFYKQSVYLQRAGYSFDFVTDAILSGTGVRDGQLVTSAHAAPYRALYVPACRYFSEKTLSHLLQLVEEGATVFWEAIPEDVPGMVDVSGRRELLRNLFEKAGLKSDDNNQYVRYGKGKMYLTADILSALETEQILAERLVRAGLKFNRRKAGDATYYYLVNHTAEIIDEKVWLNASGHTYTLLDPQTGQTFGLQSDSGSVRIQIPAGYAWIIKVARGQQSALPYRYVDSLQEGQMLAGPWRVSFPAGGPRLPRSRLLDKPDFWTAWNDPVADIFSGTGIYETTVRIAKDDTKAYLLQLGAVAESACVYVNGQRAGIVWANPFQLEIGGWLKDGDNEIRIEVANLMANRIRDLDRRKVPWRNYHEINFVNIDYKDFDASGWAIMDSGLKGPVRLLSY</sequence>
<dbReference type="Gene3D" id="2.60.120.260">
    <property type="entry name" value="Galactose-binding domain-like"/>
    <property type="match status" value="1"/>
</dbReference>
<accession>A0A5S5DR42</accession>
<dbReference type="SUPFAM" id="SSF49785">
    <property type="entry name" value="Galactose-binding domain-like"/>
    <property type="match status" value="1"/>
</dbReference>
<dbReference type="AlphaFoldDB" id="A0A5S5DR42"/>
<evidence type="ECO:0000256" key="1">
    <source>
        <dbReference type="SAM" id="SignalP"/>
    </source>
</evidence>
<reference evidence="2 3" key="1">
    <citation type="submission" date="2019-07" db="EMBL/GenBank/DDBJ databases">
        <title>Genomic Encyclopedia of Archaeal and Bacterial Type Strains, Phase II (KMG-II): from individual species to whole genera.</title>
        <authorList>
            <person name="Goeker M."/>
        </authorList>
    </citation>
    <scope>NUCLEOTIDE SEQUENCE [LARGE SCALE GENOMIC DNA]</scope>
    <source>
        <strain evidence="2 3">DSM 18850</strain>
    </source>
</reference>
<evidence type="ECO:0000313" key="2">
    <source>
        <dbReference type="EMBL" id="TYP98410.1"/>
    </source>
</evidence>
<keyword evidence="1" id="KW-0732">Signal</keyword>
<dbReference type="Proteomes" id="UP000325105">
    <property type="component" value="Unassembled WGS sequence"/>
</dbReference>
<evidence type="ECO:0000313" key="3">
    <source>
        <dbReference type="Proteomes" id="UP000325105"/>
    </source>
</evidence>
<dbReference type="EMBL" id="VNHX01000001">
    <property type="protein sequence ID" value="TYP98410.1"/>
    <property type="molecule type" value="Genomic_DNA"/>
</dbReference>
<organism evidence="2 3">
    <name type="scientific">Sphingobacterium allocomposti</name>
    <dbReference type="NCBI Taxonomy" id="415956"/>
    <lineage>
        <taxon>Bacteria</taxon>
        <taxon>Pseudomonadati</taxon>
        <taxon>Bacteroidota</taxon>
        <taxon>Sphingobacteriia</taxon>
        <taxon>Sphingobacteriales</taxon>
        <taxon>Sphingobacteriaceae</taxon>
        <taxon>Sphingobacterium</taxon>
    </lineage>
</organism>
<comment type="caution">
    <text evidence="2">The sequence shown here is derived from an EMBL/GenBank/DDBJ whole genome shotgun (WGS) entry which is preliminary data.</text>
</comment>
<dbReference type="OrthoDB" id="9761519at2"/>
<feature type="chain" id="PRO_5024361102" evidence="1">
    <location>
        <begin position="25"/>
        <end position="917"/>
    </location>
</feature>
<dbReference type="Pfam" id="PF17132">
    <property type="entry name" value="Glyco_hydro_106"/>
    <property type="match status" value="2"/>
</dbReference>
<keyword evidence="3" id="KW-1185">Reference proteome</keyword>
<name>A0A5S5DR42_9SPHI</name>
<dbReference type="NCBIfam" id="NF045579">
    <property type="entry name" value="rhamnoside_JR"/>
    <property type="match status" value="1"/>
</dbReference>
<feature type="signal peptide" evidence="1">
    <location>
        <begin position="1"/>
        <end position="24"/>
    </location>
</feature>
<dbReference type="InterPro" id="IPR053161">
    <property type="entry name" value="Ulvan_degrading_GH"/>
</dbReference>
<dbReference type="PANTHER" id="PTHR36848">
    <property type="entry name" value="DNA-BINDING PROTEIN (PUTATIVE SECRETED PROTEIN)-RELATED"/>
    <property type="match status" value="1"/>
</dbReference>